<dbReference type="STRING" id="1742358.GCA_001439605_03364"/>
<evidence type="ECO:0000313" key="3">
    <source>
        <dbReference type="EMBL" id="TCJ05765.1"/>
    </source>
</evidence>
<evidence type="ECO:0000256" key="1">
    <source>
        <dbReference type="ARBA" id="ARBA00023125"/>
    </source>
</evidence>
<dbReference type="PROSITE" id="PS50943">
    <property type="entry name" value="HTH_CROC1"/>
    <property type="match status" value="1"/>
</dbReference>
<dbReference type="Gene3D" id="1.10.260.40">
    <property type="entry name" value="lambda repressor-like DNA-binding domains"/>
    <property type="match status" value="1"/>
</dbReference>
<evidence type="ECO:0000259" key="2">
    <source>
        <dbReference type="PROSITE" id="PS50943"/>
    </source>
</evidence>
<dbReference type="SMART" id="SM00530">
    <property type="entry name" value="HTH_XRE"/>
    <property type="match status" value="1"/>
</dbReference>
<proteinExistence type="predicted"/>
<feature type="domain" description="HTH cro/C1-type" evidence="2">
    <location>
        <begin position="6"/>
        <end position="61"/>
    </location>
</feature>
<dbReference type="InterPro" id="IPR001387">
    <property type="entry name" value="Cro/C1-type_HTH"/>
</dbReference>
<dbReference type="PANTHER" id="PTHR46797:SF1">
    <property type="entry name" value="METHYLPHOSPHONATE SYNTHASE"/>
    <property type="match status" value="1"/>
</dbReference>
<dbReference type="Pfam" id="PF01381">
    <property type="entry name" value="HTH_3"/>
    <property type="match status" value="1"/>
</dbReference>
<comment type="caution">
    <text evidence="3">The sequence shown here is derived from an EMBL/GenBank/DDBJ whole genome shotgun (WGS) entry which is preliminary data.</text>
</comment>
<dbReference type="GO" id="GO:0003700">
    <property type="term" value="F:DNA-binding transcription factor activity"/>
    <property type="evidence" value="ECO:0007669"/>
    <property type="project" value="TreeGrafter"/>
</dbReference>
<accession>A0A4R1AZB6</accession>
<evidence type="ECO:0000313" key="4">
    <source>
        <dbReference type="Proteomes" id="UP000293846"/>
    </source>
</evidence>
<dbReference type="InterPro" id="IPR010982">
    <property type="entry name" value="Lambda_DNA-bd_dom_sf"/>
</dbReference>
<dbReference type="Proteomes" id="UP000293846">
    <property type="component" value="Unassembled WGS sequence"/>
</dbReference>
<keyword evidence="4" id="KW-1185">Reference proteome</keyword>
<dbReference type="OrthoDB" id="1859224at2"/>
<dbReference type="AlphaFoldDB" id="A0A4R1AZB6"/>
<dbReference type="InterPro" id="IPR050807">
    <property type="entry name" value="TransReg_Diox_bact_type"/>
</dbReference>
<gene>
    <name evidence="3" type="ORF">E0Y62_03580</name>
</gene>
<keyword evidence="1" id="KW-0238">DNA-binding</keyword>
<protein>
    <submittedName>
        <fullName evidence="3">XRE family transcriptional regulator</fullName>
    </submittedName>
</protein>
<dbReference type="GO" id="GO:0003677">
    <property type="term" value="F:DNA binding"/>
    <property type="evidence" value="ECO:0007669"/>
    <property type="project" value="UniProtKB-KW"/>
</dbReference>
<name>A0A4R1AZB6_9BACI</name>
<organism evidence="3 4">
    <name type="scientific">Cytobacillus praedii</name>
    <dbReference type="NCBI Taxonomy" id="1742358"/>
    <lineage>
        <taxon>Bacteria</taxon>
        <taxon>Bacillati</taxon>
        <taxon>Bacillota</taxon>
        <taxon>Bacilli</taxon>
        <taxon>Bacillales</taxon>
        <taxon>Bacillaceae</taxon>
        <taxon>Cytobacillus</taxon>
    </lineage>
</organism>
<dbReference type="GO" id="GO:0005829">
    <property type="term" value="C:cytosol"/>
    <property type="evidence" value="ECO:0007669"/>
    <property type="project" value="TreeGrafter"/>
</dbReference>
<dbReference type="EMBL" id="SJTH01000003">
    <property type="protein sequence ID" value="TCJ05765.1"/>
    <property type="molecule type" value="Genomic_DNA"/>
</dbReference>
<dbReference type="SUPFAM" id="SSF47413">
    <property type="entry name" value="lambda repressor-like DNA-binding domains"/>
    <property type="match status" value="1"/>
</dbReference>
<dbReference type="CDD" id="cd00093">
    <property type="entry name" value="HTH_XRE"/>
    <property type="match status" value="1"/>
</dbReference>
<dbReference type="PANTHER" id="PTHR46797">
    <property type="entry name" value="HTH-TYPE TRANSCRIPTIONAL REGULATOR"/>
    <property type="match status" value="1"/>
</dbReference>
<sequence length="113" mass="13550">MIGKNIARIRKKRGYTLSEFAELANISKSYLSNIERDINKNPSLEVMQKMAKVLNVDLITLLKPSKDFDKHLYIEKEWVNFFKELKELGIEKEEIQQYKLLIEFIKWRNERSE</sequence>
<reference evidence="3 4" key="1">
    <citation type="submission" date="2019-03" db="EMBL/GenBank/DDBJ databases">
        <authorList>
            <person name="Jensen L."/>
            <person name="Storgaard J."/>
            <person name="Sulaj E."/>
            <person name="Schramm A."/>
            <person name="Marshall I.P.G."/>
        </authorList>
    </citation>
    <scope>NUCLEOTIDE SEQUENCE [LARGE SCALE GENOMIC DNA]</scope>
    <source>
        <strain evidence="3 4">2017H2G3</strain>
    </source>
</reference>
<dbReference type="RefSeq" id="WP_057760915.1">
    <property type="nucleotide sequence ID" value="NZ_CP183326.1"/>
</dbReference>